<comment type="pathway">
    <text evidence="9">Isoprenoid biosynthesis; isopentenyl diphosphate biosynthesis via mevalonate pathway; isopentenyl diphosphate from (R)-mevalonate: step 1/3.</text>
</comment>
<dbReference type="SUPFAM" id="SSF55060">
    <property type="entry name" value="GHMP Kinase, C-terminal domain"/>
    <property type="match status" value="1"/>
</dbReference>
<evidence type="ECO:0000259" key="10">
    <source>
        <dbReference type="Pfam" id="PF00288"/>
    </source>
</evidence>
<dbReference type="HOGENOM" id="CLU_017814_0_0_9"/>
<dbReference type="UniPathway" id="UPA00057">
    <property type="reaction ID" value="UER00098"/>
</dbReference>
<name>A0A0F4LJ22_9LACO</name>
<comment type="caution">
    <text evidence="12">The sequence shown here is derived from an EMBL/GenBank/DDBJ whole genome shotgun (WGS) entry which is preliminary data.</text>
</comment>
<dbReference type="PRINTS" id="PR00959">
    <property type="entry name" value="MEVGALKINASE"/>
</dbReference>
<feature type="domain" description="GHMP kinase C-terminal" evidence="11">
    <location>
        <begin position="230"/>
        <end position="292"/>
    </location>
</feature>
<dbReference type="GO" id="GO:0005524">
    <property type="term" value="F:ATP binding"/>
    <property type="evidence" value="ECO:0007669"/>
    <property type="project" value="UniProtKB-KW"/>
</dbReference>
<keyword evidence="13" id="KW-1185">Reference proteome</keyword>
<gene>
    <name evidence="12" type="ORF">JF75_09790</name>
</gene>
<dbReference type="NCBIfam" id="TIGR00549">
    <property type="entry name" value="mevalon_kin"/>
    <property type="match status" value="1"/>
</dbReference>
<dbReference type="Gene3D" id="3.30.230.10">
    <property type="match status" value="1"/>
</dbReference>
<evidence type="ECO:0000256" key="1">
    <source>
        <dbReference type="ARBA" id="ARBA00022490"/>
    </source>
</evidence>
<evidence type="ECO:0000256" key="2">
    <source>
        <dbReference type="ARBA" id="ARBA00022516"/>
    </source>
</evidence>
<dbReference type="InterPro" id="IPR014721">
    <property type="entry name" value="Ribsml_uS5_D2-typ_fold_subgr"/>
</dbReference>
<accession>A0A0F4LJ22</accession>
<evidence type="ECO:0000256" key="9">
    <source>
        <dbReference type="ARBA" id="ARBA00029438"/>
    </source>
</evidence>
<evidence type="ECO:0000256" key="8">
    <source>
        <dbReference type="ARBA" id="ARBA00023098"/>
    </source>
</evidence>
<dbReference type="PATRIC" id="fig|1218506.3.peg.1039"/>
<evidence type="ECO:0000256" key="5">
    <source>
        <dbReference type="ARBA" id="ARBA00022777"/>
    </source>
</evidence>
<dbReference type="Pfam" id="PF08544">
    <property type="entry name" value="GHMP_kinases_C"/>
    <property type="match status" value="1"/>
</dbReference>
<keyword evidence="2" id="KW-0444">Lipid biosynthesis</keyword>
<dbReference type="GO" id="GO:0004496">
    <property type="term" value="F:mevalonate kinase activity"/>
    <property type="evidence" value="ECO:0007669"/>
    <property type="project" value="InterPro"/>
</dbReference>
<evidence type="ECO:0000256" key="3">
    <source>
        <dbReference type="ARBA" id="ARBA00022679"/>
    </source>
</evidence>
<protein>
    <submittedName>
        <fullName evidence="12">GMP synthase, mevalonate kinase</fullName>
    </submittedName>
</protein>
<keyword evidence="1" id="KW-0963">Cytoplasm</keyword>
<dbReference type="InterPro" id="IPR006205">
    <property type="entry name" value="Mev_gal_kin"/>
</dbReference>
<dbReference type="PANTHER" id="PTHR43290">
    <property type="entry name" value="MEVALONATE KINASE"/>
    <property type="match status" value="1"/>
</dbReference>
<dbReference type="AlphaFoldDB" id="A0A0F4LJ22"/>
<dbReference type="Pfam" id="PF00288">
    <property type="entry name" value="GHMP_kinases_N"/>
    <property type="match status" value="1"/>
</dbReference>
<dbReference type="OrthoDB" id="9764892at2"/>
<evidence type="ECO:0000256" key="6">
    <source>
        <dbReference type="ARBA" id="ARBA00022840"/>
    </source>
</evidence>
<dbReference type="InterPro" id="IPR013750">
    <property type="entry name" value="GHMP_kinase_C_dom"/>
</dbReference>
<sequence>MKSSFLAHGKVILIGEHSVVYGYDALALPIKSLHIKTTVEPAEQTWMDTAHYQGPFFMSPAEYDGLKYVVKTMLAKAASKETLKITYTGEIPIERGLGSSATVALATTRAMNAYFKLNLTEKEIIKITNHAEMINHGKASGLDAATVNSDYLVFFNQKDGPKPIKAKLGATLLIMDTGELGSTKKAVSQVHDLMTKVPSVKENIKELGKLADETKIAWLNQDSEKVGLYFNRAQEILHSFNLSTAKIAHLQKIALANGALGFKLSGSGLGGIVIALCQNHEDAVKIADKCQKIAANSWIEEI</sequence>
<dbReference type="GO" id="GO:0019287">
    <property type="term" value="P:isopentenyl diphosphate biosynthetic process, mevalonate pathway"/>
    <property type="evidence" value="ECO:0007669"/>
    <property type="project" value="UniProtKB-UniPathway"/>
</dbReference>
<evidence type="ECO:0000313" key="12">
    <source>
        <dbReference type="EMBL" id="KJY58333.1"/>
    </source>
</evidence>
<dbReference type="InterPro" id="IPR006204">
    <property type="entry name" value="GHMP_kinase_N_dom"/>
</dbReference>
<dbReference type="PANTHER" id="PTHR43290:SF2">
    <property type="entry name" value="MEVALONATE KINASE"/>
    <property type="match status" value="1"/>
</dbReference>
<keyword evidence="5 12" id="KW-0418">Kinase</keyword>
<dbReference type="GO" id="GO:0005829">
    <property type="term" value="C:cytosol"/>
    <property type="evidence" value="ECO:0007669"/>
    <property type="project" value="TreeGrafter"/>
</dbReference>
<organism evidence="12 13">
    <name type="scientific">Lactobacillus kimbladii</name>
    <dbReference type="NCBI Taxonomy" id="1218506"/>
    <lineage>
        <taxon>Bacteria</taxon>
        <taxon>Bacillati</taxon>
        <taxon>Bacillota</taxon>
        <taxon>Bacilli</taxon>
        <taxon>Lactobacillales</taxon>
        <taxon>Lactobacillaceae</taxon>
        <taxon>Lactobacillus</taxon>
    </lineage>
</organism>
<keyword evidence="7" id="KW-0460">Magnesium</keyword>
<dbReference type="Proteomes" id="UP000033612">
    <property type="component" value="Unassembled WGS sequence"/>
</dbReference>
<dbReference type="SUPFAM" id="SSF54211">
    <property type="entry name" value="Ribosomal protein S5 domain 2-like"/>
    <property type="match status" value="1"/>
</dbReference>
<evidence type="ECO:0000256" key="4">
    <source>
        <dbReference type="ARBA" id="ARBA00022741"/>
    </source>
</evidence>
<evidence type="ECO:0000256" key="7">
    <source>
        <dbReference type="ARBA" id="ARBA00022842"/>
    </source>
</evidence>
<dbReference type="EMBL" id="JXLH01000014">
    <property type="protein sequence ID" value="KJY58333.1"/>
    <property type="molecule type" value="Genomic_DNA"/>
</dbReference>
<evidence type="ECO:0000259" key="11">
    <source>
        <dbReference type="Pfam" id="PF08544"/>
    </source>
</evidence>
<keyword evidence="6" id="KW-0067">ATP-binding</keyword>
<dbReference type="InterPro" id="IPR036554">
    <property type="entry name" value="GHMP_kinase_C_sf"/>
</dbReference>
<dbReference type="Gene3D" id="3.30.70.890">
    <property type="entry name" value="GHMP kinase, C-terminal domain"/>
    <property type="match status" value="1"/>
</dbReference>
<evidence type="ECO:0000313" key="13">
    <source>
        <dbReference type="Proteomes" id="UP000033612"/>
    </source>
</evidence>
<proteinExistence type="predicted"/>
<keyword evidence="4" id="KW-0547">Nucleotide-binding</keyword>
<dbReference type="STRING" id="1218506.JF75_09790"/>
<reference evidence="12 13" key="1">
    <citation type="submission" date="2015-01" db="EMBL/GenBank/DDBJ databases">
        <title>Comparative genomics of the lactic acid bacteria isolated from the honey bee gut.</title>
        <authorList>
            <person name="Ellegaard K.M."/>
            <person name="Tamarit D."/>
            <person name="Javelind E."/>
            <person name="Olofsson T."/>
            <person name="Andersson S.G."/>
            <person name="Vasquez A."/>
        </authorList>
    </citation>
    <scope>NUCLEOTIDE SEQUENCE [LARGE SCALE GENOMIC DNA]</scope>
    <source>
        <strain evidence="12 13">Hma2</strain>
    </source>
</reference>
<dbReference type="InterPro" id="IPR020568">
    <property type="entry name" value="Ribosomal_Su5_D2-typ_SF"/>
</dbReference>
<keyword evidence="3" id="KW-0808">Transferase</keyword>
<feature type="domain" description="GHMP kinase N-terminal" evidence="10">
    <location>
        <begin position="69"/>
        <end position="145"/>
    </location>
</feature>
<dbReference type="RefSeq" id="WP_046332117.1">
    <property type="nucleotide sequence ID" value="NZ_JBHTBO010000008.1"/>
</dbReference>
<keyword evidence="8" id="KW-0443">Lipid metabolism</keyword>